<dbReference type="InterPro" id="IPR003441">
    <property type="entry name" value="NAC-dom"/>
</dbReference>
<keyword evidence="1" id="KW-0805">Transcription regulation</keyword>
<protein>
    <submittedName>
        <fullName evidence="6">NAC domain-containing protein</fullName>
    </submittedName>
</protein>
<evidence type="ECO:0000256" key="1">
    <source>
        <dbReference type="ARBA" id="ARBA00023015"/>
    </source>
</evidence>
<dbReference type="OrthoDB" id="645697at2759"/>
<keyword evidence="2" id="KW-0238">DNA-binding</keyword>
<keyword evidence="7" id="KW-1185">Reference proteome</keyword>
<dbReference type="EMBL" id="PKPP01003714">
    <property type="protein sequence ID" value="PWA68061.1"/>
    <property type="molecule type" value="Genomic_DNA"/>
</dbReference>
<feature type="domain" description="NAC" evidence="5">
    <location>
        <begin position="1"/>
        <end position="76"/>
    </location>
</feature>
<evidence type="ECO:0000259" key="5">
    <source>
        <dbReference type="PROSITE" id="PS51005"/>
    </source>
</evidence>
<sequence>MAEKSRSQRLLTIEDTRSRMVLLQSIGMKKTRVFHSDRAPDGKQTNYVMHEYLFLDQELLRVAVTQFSTLFEIFIELIIIVVGFWGRRICLCCVGFKKNGLGPPNGDRYATFLEKEWTGDAALVVPGGEAEDGMLNGDETPAKRNDIAELRVHITLILTEVAPLIKEYTFNSEQPQQLCTTNMAEELSINGNGNVIHGVEEVIKVMELEKHMYMRVVPNSEILKGNVSNQKENSLLSSSFR</sequence>
<evidence type="ECO:0000313" key="7">
    <source>
        <dbReference type="Proteomes" id="UP000245207"/>
    </source>
</evidence>
<comment type="caution">
    <text evidence="6">The sequence shown here is derived from an EMBL/GenBank/DDBJ whole genome shotgun (WGS) entry which is preliminary data.</text>
</comment>
<dbReference type="STRING" id="35608.A0A2U1N3H9"/>
<dbReference type="GO" id="GO:0003677">
    <property type="term" value="F:DNA binding"/>
    <property type="evidence" value="ECO:0007669"/>
    <property type="project" value="UniProtKB-KW"/>
</dbReference>
<gene>
    <name evidence="6" type="ORF">CTI12_AA308500</name>
</gene>
<dbReference type="PROSITE" id="PS51005">
    <property type="entry name" value="NAC"/>
    <property type="match status" value="1"/>
</dbReference>
<dbReference type="Gene3D" id="2.170.150.80">
    <property type="entry name" value="NAC domain"/>
    <property type="match status" value="1"/>
</dbReference>
<evidence type="ECO:0000313" key="6">
    <source>
        <dbReference type="EMBL" id="PWA68061.1"/>
    </source>
</evidence>
<name>A0A2U1N3H9_ARTAN</name>
<dbReference type="GO" id="GO:0006355">
    <property type="term" value="P:regulation of DNA-templated transcription"/>
    <property type="evidence" value="ECO:0007669"/>
    <property type="project" value="InterPro"/>
</dbReference>
<dbReference type="Proteomes" id="UP000245207">
    <property type="component" value="Unassembled WGS sequence"/>
</dbReference>
<evidence type="ECO:0000256" key="4">
    <source>
        <dbReference type="ARBA" id="ARBA00023242"/>
    </source>
</evidence>
<evidence type="ECO:0000256" key="3">
    <source>
        <dbReference type="ARBA" id="ARBA00023163"/>
    </source>
</evidence>
<dbReference type="SUPFAM" id="SSF101941">
    <property type="entry name" value="NAC domain"/>
    <property type="match status" value="1"/>
</dbReference>
<proteinExistence type="predicted"/>
<dbReference type="AlphaFoldDB" id="A0A2U1N3H9"/>
<evidence type="ECO:0000256" key="2">
    <source>
        <dbReference type="ARBA" id="ARBA00023125"/>
    </source>
</evidence>
<keyword evidence="4" id="KW-0539">Nucleus</keyword>
<accession>A0A2U1N3H9</accession>
<keyword evidence="3" id="KW-0804">Transcription</keyword>
<dbReference type="InterPro" id="IPR036093">
    <property type="entry name" value="NAC_dom_sf"/>
</dbReference>
<reference evidence="6 7" key="1">
    <citation type="journal article" date="2018" name="Mol. Plant">
        <title>The genome of Artemisia annua provides insight into the evolution of Asteraceae family and artemisinin biosynthesis.</title>
        <authorList>
            <person name="Shen Q."/>
            <person name="Zhang L."/>
            <person name="Liao Z."/>
            <person name="Wang S."/>
            <person name="Yan T."/>
            <person name="Shi P."/>
            <person name="Liu M."/>
            <person name="Fu X."/>
            <person name="Pan Q."/>
            <person name="Wang Y."/>
            <person name="Lv Z."/>
            <person name="Lu X."/>
            <person name="Zhang F."/>
            <person name="Jiang W."/>
            <person name="Ma Y."/>
            <person name="Chen M."/>
            <person name="Hao X."/>
            <person name="Li L."/>
            <person name="Tang Y."/>
            <person name="Lv G."/>
            <person name="Zhou Y."/>
            <person name="Sun X."/>
            <person name="Brodelius P.E."/>
            <person name="Rose J.K.C."/>
            <person name="Tang K."/>
        </authorList>
    </citation>
    <scope>NUCLEOTIDE SEQUENCE [LARGE SCALE GENOMIC DNA]</scope>
    <source>
        <strain evidence="7">cv. Huhao1</strain>
        <tissue evidence="6">Leaf</tissue>
    </source>
</reference>
<organism evidence="6 7">
    <name type="scientific">Artemisia annua</name>
    <name type="common">Sweet wormwood</name>
    <dbReference type="NCBI Taxonomy" id="35608"/>
    <lineage>
        <taxon>Eukaryota</taxon>
        <taxon>Viridiplantae</taxon>
        <taxon>Streptophyta</taxon>
        <taxon>Embryophyta</taxon>
        <taxon>Tracheophyta</taxon>
        <taxon>Spermatophyta</taxon>
        <taxon>Magnoliopsida</taxon>
        <taxon>eudicotyledons</taxon>
        <taxon>Gunneridae</taxon>
        <taxon>Pentapetalae</taxon>
        <taxon>asterids</taxon>
        <taxon>campanulids</taxon>
        <taxon>Asterales</taxon>
        <taxon>Asteraceae</taxon>
        <taxon>Asteroideae</taxon>
        <taxon>Anthemideae</taxon>
        <taxon>Artemisiinae</taxon>
        <taxon>Artemisia</taxon>
    </lineage>
</organism>